<sequence>MLPKTRRDWWEQKLRRTVERDEVNIRKLMELGWEVLTIWECTLEDEVTLNEKLIEFLGPVRLDVSPAPAKTKHGNRAQGLD</sequence>
<dbReference type="InterPro" id="IPR011335">
    <property type="entry name" value="Restrct_endonuc-II-like"/>
</dbReference>
<comment type="caution">
    <text evidence="1">The sequence shown here is derived from an EMBL/GenBank/DDBJ whole genome shotgun (WGS) entry which is preliminary data.</text>
</comment>
<proteinExistence type="predicted"/>
<protein>
    <recommendedName>
        <fullName evidence="3">DNA mismatch endonuclease Vsr</fullName>
    </recommendedName>
</protein>
<organism evidence="1 2">
    <name type="scientific">Sphingomonas humi</name>
    <dbReference type="NCBI Taxonomy" id="335630"/>
    <lineage>
        <taxon>Bacteria</taxon>
        <taxon>Pseudomonadati</taxon>
        <taxon>Pseudomonadota</taxon>
        <taxon>Alphaproteobacteria</taxon>
        <taxon>Sphingomonadales</taxon>
        <taxon>Sphingomonadaceae</taxon>
        <taxon>Sphingomonas</taxon>
    </lineage>
</organism>
<dbReference type="EMBL" id="BAAAZD010000001">
    <property type="protein sequence ID" value="GAA4003900.1"/>
    <property type="molecule type" value="Genomic_DNA"/>
</dbReference>
<dbReference type="Gene3D" id="3.40.960.10">
    <property type="entry name" value="VSR Endonuclease"/>
    <property type="match status" value="1"/>
</dbReference>
<accession>A0ABP7RY17</accession>
<reference evidence="2" key="1">
    <citation type="journal article" date="2019" name="Int. J. Syst. Evol. Microbiol.">
        <title>The Global Catalogue of Microorganisms (GCM) 10K type strain sequencing project: providing services to taxonomists for standard genome sequencing and annotation.</title>
        <authorList>
            <consortium name="The Broad Institute Genomics Platform"/>
            <consortium name="The Broad Institute Genome Sequencing Center for Infectious Disease"/>
            <person name="Wu L."/>
            <person name="Ma J."/>
        </authorList>
    </citation>
    <scope>NUCLEOTIDE SEQUENCE [LARGE SCALE GENOMIC DNA]</scope>
    <source>
        <strain evidence="2">JCM 16603</strain>
    </source>
</reference>
<dbReference type="Proteomes" id="UP001501310">
    <property type="component" value="Unassembled WGS sequence"/>
</dbReference>
<evidence type="ECO:0000313" key="2">
    <source>
        <dbReference type="Proteomes" id="UP001501310"/>
    </source>
</evidence>
<gene>
    <name evidence="1" type="ORF">GCM10022211_14710</name>
</gene>
<evidence type="ECO:0000313" key="1">
    <source>
        <dbReference type="EMBL" id="GAA4003900.1"/>
    </source>
</evidence>
<keyword evidence="2" id="KW-1185">Reference proteome</keyword>
<dbReference type="SUPFAM" id="SSF52980">
    <property type="entry name" value="Restriction endonuclease-like"/>
    <property type="match status" value="1"/>
</dbReference>
<evidence type="ECO:0008006" key="3">
    <source>
        <dbReference type="Google" id="ProtNLM"/>
    </source>
</evidence>
<name>A0ABP7RY17_9SPHN</name>